<accession>A0A1I0R524</accession>
<keyword evidence="4" id="KW-1185">Reference proteome</keyword>
<dbReference type="Gene3D" id="3.40.50.1820">
    <property type="entry name" value="alpha/beta hydrolase"/>
    <property type="match status" value="1"/>
</dbReference>
<feature type="signal peptide" evidence="1">
    <location>
        <begin position="1"/>
        <end position="22"/>
    </location>
</feature>
<feature type="domain" description="Dienelactone hydrolase" evidence="2">
    <location>
        <begin position="74"/>
        <end position="278"/>
    </location>
</feature>
<gene>
    <name evidence="3" type="ORF">SAMN04488122_2268</name>
</gene>
<feature type="chain" id="PRO_5011772667" evidence="1">
    <location>
        <begin position="23"/>
        <end position="281"/>
    </location>
</feature>
<protein>
    <submittedName>
        <fullName evidence="3">Carboxymethylenebutenolidase</fullName>
    </submittedName>
</protein>
<dbReference type="PANTHER" id="PTHR46623:SF6">
    <property type="entry name" value="ALPHA_BETA-HYDROLASES SUPERFAMILY PROTEIN"/>
    <property type="match status" value="1"/>
</dbReference>
<dbReference type="InterPro" id="IPR051049">
    <property type="entry name" value="Dienelactone_hydrolase-like"/>
</dbReference>
<dbReference type="PANTHER" id="PTHR46623">
    <property type="entry name" value="CARBOXYMETHYLENEBUTENOLIDASE-RELATED"/>
    <property type="match status" value="1"/>
</dbReference>
<evidence type="ECO:0000259" key="2">
    <source>
        <dbReference type="Pfam" id="PF01738"/>
    </source>
</evidence>
<dbReference type="InterPro" id="IPR029058">
    <property type="entry name" value="AB_hydrolase_fold"/>
</dbReference>
<evidence type="ECO:0000313" key="4">
    <source>
        <dbReference type="Proteomes" id="UP000199310"/>
    </source>
</evidence>
<dbReference type="RefSeq" id="WP_089894659.1">
    <property type="nucleotide sequence ID" value="NZ_FOJG01000001.1"/>
</dbReference>
<dbReference type="SUPFAM" id="SSF53474">
    <property type="entry name" value="alpha/beta-Hydrolases"/>
    <property type="match status" value="1"/>
</dbReference>
<dbReference type="EMBL" id="FOJG01000001">
    <property type="protein sequence ID" value="SEW35544.1"/>
    <property type="molecule type" value="Genomic_DNA"/>
</dbReference>
<organism evidence="3 4">
    <name type="scientific">Chitinophaga arvensicola</name>
    <dbReference type="NCBI Taxonomy" id="29529"/>
    <lineage>
        <taxon>Bacteria</taxon>
        <taxon>Pseudomonadati</taxon>
        <taxon>Bacteroidota</taxon>
        <taxon>Chitinophagia</taxon>
        <taxon>Chitinophagales</taxon>
        <taxon>Chitinophagaceae</taxon>
        <taxon>Chitinophaga</taxon>
    </lineage>
</organism>
<dbReference type="OrthoDB" id="9787933at2"/>
<name>A0A1I0R524_9BACT</name>
<dbReference type="AlphaFoldDB" id="A0A1I0R524"/>
<evidence type="ECO:0000256" key="1">
    <source>
        <dbReference type="SAM" id="SignalP"/>
    </source>
</evidence>
<dbReference type="InterPro" id="IPR002925">
    <property type="entry name" value="Dienelactn_hydro"/>
</dbReference>
<keyword evidence="1" id="KW-0732">Signal</keyword>
<dbReference type="Pfam" id="PF01738">
    <property type="entry name" value="DLH"/>
    <property type="match status" value="1"/>
</dbReference>
<proteinExistence type="predicted"/>
<evidence type="ECO:0000313" key="3">
    <source>
        <dbReference type="EMBL" id="SEW35544.1"/>
    </source>
</evidence>
<dbReference type="Proteomes" id="UP000199310">
    <property type="component" value="Unassembled WGS sequence"/>
</dbReference>
<dbReference type="STRING" id="29529.SAMN04488122_2268"/>
<dbReference type="GO" id="GO:0016787">
    <property type="term" value="F:hydrolase activity"/>
    <property type="evidence" value="ECO:0007669"/>
    <property type="project" value="InterPro"/>
</dbReference>
<sequence length="281" mass="30578">MKTLSFFTICLLTGLRVFSQTASCCHTDAITEFATLANREDFRMAHKDPLPYVYQGTAGADITFPTTDGTPAHGFLFKAKKASDKYLFVYQEWYGLNDYIKKQSEKLYNDLGGEVNVLALDMYDQKVATNREDAAKLMQGASRDRLGAITQGAIQYAGKTAKIASVGWCFGGGLSLQSGLLEGAQNAGVVMYYGMPEKDVSKLATLQAPVLGFFANKDKGITPQTVDEFEKNMKAAGKTLTVKRYDADHGFANPSNPIFDSAATADAYGLVVPFLKKAFGL</sequence>
<reference evidence="4" key="1">
    <citation type="submission" date="2016-10" db="EMBL/GenBank/DDBJ databases">
        <authorList>
            <person name="Varghese N."/>
            <person name="Submissions S."/>
        </authorList>
    </citation>
    <scope>NUCLEOTIDE SEQUENCE [LARGE SCALE GENOMIC DNA]</scope>
    <source>
        <strain evidence="4">DSM 3695</strain>
    </source>
</reference>